<dbReference type="SUPFAM" id="SSF56719">
    <property type="entry name" value="Type II DNA topoisomerase"/>
    <property type="match status" value="1"/>
</dbReference>
<evidence type="ECO:0000313" key="2">
    <source>
        <dbReference type="EMBL" id="PHV66738.1"/>
    </source>
</evidence>
<dbReference type="GO" id="GO:0034335">
    <property type="term" value="F:DNA negative supercoiling activity"/>
    <property type="evidence" value="ECO:0007669"/>
    <property type="project" value="UniProtKB-ARBA"/>
</dbReference>
<gene>
    <name evidence="2" type="ORF">CSW57_10695</name>
</gene>
<reference evidence="2 3" key="1">
    <citation type="submission" date="2017-10" db="EMBL/GenBank/DDBJ databases">
        <title>The draft genome sequence of Williamsia sp. BULT 1.1 isolated from the semi-arid grassland soils from South Africa.</title>
        <authorList>
            <person name="Kabwe M.H."/>
            <person name="Govender N."/>
            <person name="Mutseka Lunga P."/>
            <person name="Vikram S."/>
            <person name="Makhalanyane T.P."/>
        </authorList>
    </citation>
    <scope>NUCLEOTIDE SEQUENCE [LARGE SCALE GENOMIC DNA]</scope>
    <source>
        <strain evidence="2 3">BULT 1.1</strain>
    </source>
</reference>
<dbReference type="EMBL" id="PEBD01000008">
    <property type="protein sequence ID" value="PHV66738.1"/>
    <property type="molecule type" value="Genomic_DNA"/>
</dbReference>
<comment type="catalytic activity">
    <reaction evidence="1">
        <text>ATP-dependent breakage, passage and rejoining of double-stranded DNA.</text>
        <dbReference type="EC" id="5.6.2.2"/>
    </reaction>
</comment>
<dbReference type="AlphaFoldDB" id="A0A2G3PLN9"/>
<comment type="caution">
    <text evidence="2">The sequence shown here is derived from an EMBL/GenBank/DDBJ whole genome shotgun (WGS) entry which is preliminary data.</text>
</comment>
<proteinExistence type="predicted"/>
<accession>A0A2G3PLN9</accession>
<dbReference type="GO" id="GO:0005524">
    <property type="term" value="F:ATP binding"/>
    <property type="evidence" value="ECO:0007669"/>
    <property type="project" value="InterPro"/>
</dbReference>
<sequence length="326" mass="35825">MGHSPVKLCSPSANSPREDGGFRHYVFMDTTVVASGEPCGRRVGLWDELRTKYADVGFTSAVGELRSVTTVGGKVTAATASFTIMPGNRWHVTDDHGEVHIQQGARCWIRGGRGRLEPVSGGSALSAAAKWRHVHPYRLLGDPGDWLFADPHNHHSPAADPVASTVAGRPAWEFLLDPPRGKVNPLQATLDEHTGACLRVYEHADGDAHLMEITHVEFNIAVDPRRFLPSEPVMEPDYAEKSHGQLQADRDRFAGYLRALDHAPELIDIVQHSADPSIAAAEVAELLEVSHLTARAILDQPLHRFTALYRQRFAEQLSRVREVLGS</sequence>
<dbReference type="GO" id="GO:0003677">
    <property type="term" value="F:DNA binding"/>
    <property type="evidence" value="ECO:0007669"/>
    <property type="project" value="InterPro"/>
</dbReference>
<evidence type="ECO:0000313" key="3">
    <source>
        <dbReference type="Proteomes" id="UP000225108"/>
    </source>
</evidence>
<dbReference type="InterPro" id="IPR013760">
    <property type="entry name" value="Topo_IIA-like_dom_sf"/>
</dbReference>
<evidence type="ECO:0000256" key="1">
    <source>
        <dbReference type="ARBA" id="ARBA00000185"/>
    </source>
</evidence>
<name>A0A2G3PLN9_WILMA</name>
<dbReference type="InterPro" id="IPR013757">
    <property type="entry name" value="Topo_IIA_A_a_sf"/>
</dbReference>
<dbReference type="Proteomes" id="UP000225108">
    <property type="component" value="Unassembled WGS sequence"/>
</dbReference>
<organism evidence="2 3">
    <name type="scientific">Williamsia marianensis</name>
    <dbReference type="NCBI Taxonomy" id="85044"/>
    <lineage>
        <taxon>Bacteria</taxon>
        <taxon>Bacillati</taxon>
        <taxon>Actinomycetota</taxon>
        <taxon>Actinomycetes</taxon>
        <taxon>Mycobacteriales</taxon>
        <taxon>Nocardiaceae</taxon>
        <taxon>Williamsia</taxon>
    </lineage>
</organism>
<protein>
    <submittedName>
        <fullName evidence="2">Uncharacterized protein</fullName>
    </submittedName>
</protein>
<dbReference type="Gene3D" id="1.10.268.10">
    <property type="entry name" value="Topoisomerase, domain 3"/>
    <property type="match status" value="1"/>
</dbReference>